<evidence type="ECO:0000313" key="1">
    <source>
        <dbReference type="EMBL" id="CCC91575.1"/>
    </source>
</evidence>
<proteinExistence type="predicted"/>
<dbReference type="EMBL" id="HE575320">
    <property type="protein sequence ID" value="CCC91575.1"/>
    <property type="molecule type" value="Genomic_DNA"/>
</dbReference>
<dbReference type="AlphaFoldDB" id="G0UQB4"/>
<name>G0UQB4_TRYCI</name>
<gene>
    <name evidence="1" type="ORF">TCIL3000_7_3890</name>
</gene>
<sequence>MKIASEADIDRTTQNNKVLSTLLMQLNDLCPGSGTHIMDQSDYDLASHSVTRNLERNERMGSYRAKSCFTIDGDGRVKFSSNGATLERVQVSFKKKPELQRETAPQCVQAEVPLTVFEAIKNGLPKDNKGEPLARELRCAPLSGFTSVIGQCPASHRVRALRREVKSLGEEVERTSILPIRGFIPTSTARFVVHGM</sequence>
<protein>
    <submittedName>
        <fullName evidence="1">Uncharacterized protein TCIL3000_7_3890</fullName>
    </submittedName>
</protein>
<dbReference type="VEuPathDB" id="TriTrypDB:TcIL3000_7_3890"/>
<reference evidence="1" key="1">
    <citation type="journal article" date="2012" name="Proc. Natl. Acad. Sci. U.S.A.">
        <title>Antigenic diversity is generated by distinct evolutionary mechanisms in African trypanosome species.</title>
        <authorList>
            <person name="Jackson A.P."/>
            <person name="Berry A."/>
            <person name="Aslett M."/>
            <person name="Allison H.C."/>
            <person name="Burton P."/>
            <person name="Vavrova-Anderson J."/>
            <person name="Brown R."/>
            <person name="Browne H."/>
            <person name="Corton N."/>
            <person name="Hauser H."/>
            <person name="Gamble J."/>
            <person name="Gilderthorp R."/>
            <person name="Marcello L."/>
            <person name="McQuillan J."/>
            <person name="Otto T.D."/>
            <person name="Quail M.A."/>
            <person name="Sanders M.J."/>
            <person name="van Tonder A."/>
            <person name="Ginger M.L."/>
            <person name="Field M.C."/>
            <person name="Barry J.D."/>
            <person name="Hertz-Fowler C."/>
            <person name="Berriman M."/>
        </authorList>
    </citation>
    <scope>NUCLEOTIDE SEQUENCE</scope>
    <source>
        <strain evidence="1">IL3000</strain>
    </source>
</reference>
<organism evidence="1">
    <name type="scientific">Trypanosoma congolense (strain IL3000)</name>
    <dbReference type="NCBI Taxonomy" id="1068625"/>
    <lineage>
        <taxon>Eukaryota</taxon>
        <taxon>Discoba</taxon>
        <taxon>Euglenozoa</taxon>
        <taxon>Kinetoplastea</taxon>
        <taxon>Metakinetoplastina</taxon>
        <taxon>Trypanosomatida</taxon>
        <taxon>Trypanosomatidae</taxon>
        <taxon>Trypanosoma</taxon>
        <taxon>Nannomonas</taxon>
    </lineage>
</organism>
<accession>G0UQB4</accession>